<dbReference type="AlphaFoldDB" id="A0A1E3HDR1"/>
<dbReference type="PANTHER" id="PTHR47098">
    <property type="entry name" value="PROTEIN MAK32"/>
    <property type="match status" value="1"/>
</dbReference>
<accession>A0A1E3HDR1</accession>
<evidence type="ECO:0000313" key="3">
    <source>
        <dbReference type="Proteomes" id="UP000094065"/>
    </source>
</evidence>
<dbReference type="InterPro" id="IPR029056">
    <property type="entry name" value="Ribokinase-like"/>
</dbReference>
<evidence type="ECO:0000259" key="1">
    <source>
        <dbReference type="Pfam" id="PF00294"/>
    </source>
</evidence>
<dbReference type="SUPFAM" id="SSF53613">
    <property type="entry name" value="Ribokinase-like"/>
    <property type="match status" value="1"/>
</dbReference>
<dbReference type="STRING" id="1295533.A0A1E3HDR1"/>
<proteinExistence type="predicted"/>
<name>A0A1E3HDR1_9TREE</name>
<dbReference type="EMBL" id="AWGJ01000012">
    <property type="protein sequence ID" value="ODN73886.1"/>
    <property type="molecule type" value="Genomic_DNA"/>
</dbReference>
<dbReference type="Pfam" id="PF00294">
    <property type="entry name" value="PfkB"/>
    <property type="match status" value="1"/>
</dbReference>
<dbReference type="RefSeq" id="XP_018989748.1">
    <property type="nucleotide sequence ID" value="XM_019142105.1"/>
</dbReference>
<protein>
    <recommendedName>
        <fullName evidence="1">Carbohydrate kinase PfkB domain-containing protein</fullName>
    </recommendedName>
</protein>
<dbReference type="GeneID" id="30158712"/>
<dbReference type="OrthoDB" id="497927at2759"/>
<comment type="caution">
    <text evidence="2">The sequence shown here is derived from an EMBL/GenBank/DDBJ whole genome shotgun (WGS) entry which is preliminary data.</text>
</comment>
<dbReference type="Proteomes" id="UP000094065">
    <property type="component" value="Unassembled WGS sequence"/>
</dbReference>
<evidence type="ECO:0000313" key="2">
    <source>
        <dbReference type="EMBL" id="ODN73886.1"/>
    </source>
</evidence>
<gene>
    <name evidence="2" type="ORF">L202_07403</name>
</gene>
<organism evidence="2 3">
    <name type="scientific">Cryptococcus amylolentus CBS 6039</name>
    <dbReference type="NCBI Taxonomy" id="1295533"/>
    <lineage>
        <taxon>Eukaryota</taxon>
        <taxon>Fungi</taxon>
        <taxon>Dikarya</taxon>
        <taxon>Basidiomycota</taxon>
        <taxon>Agaricomycotina</taxon>
        <taxon>Tremellomycetes</taxon>
        <taxon>Tremellales</taxon>
        <taxon>Cryptococcaceae</taxon>
        <taxon>Cryptococcus</taxon>
    </lineage>
</organism>
<sequence>MGHSRICSMQHPYTFDVYFPPGLERLQGKGRVATLGMFIIDHFEVTDQHGNLVSTEDEAIGGGGIFAMIAARQFLPSSHVGLLVDKGSDFPPRFTEDLERLGKDMIWFRHRDGPTTRALNIYSGRKIGEGHQSFKYISPQLQIFPRDLIVDPSPFAKPFAPEWIHVVCGSPRMKLIVEELEGLKRDAVNEGASHLRSQLVWEPLPFSCTPGESDNLIWLASRIAIFSPNLLELQSILGISPVSSPTHSNAEIAACAFLKLLTAKYPNVPAPAIVVRAGELGAFTLSPDWTGWVPAFWREEEQSQVVDVTGGGNSFLGGLLAGLLLSNGDIKAASIFASTAASFAIQQRGPPILTFDGDVEKWNGEVAWDRLRDLKNRVL</sequence>
<reference evidence="2 3" key="1">
    <citation type="submission" date="2016-06" db="EMBL/GenBank/DDBJ databases">
        <title>Evolution of pathogenesis and genome organization in the Tremellales.</title>
        <authorList>
            <person name="Cuomo C."/>
            <person name="Litvintseva A."/>
            <person name="Heitman J."/>
            <person name="Chen Y."/>
            <person name="Sun S."/>
            <person name="Springer D."/>
            <person name="Dromer F."/>
            <person name="Young S."/>
            <person name="Zeng Q."/>
            <person name="Chapman S."/>
            <person name="Gujja S."/>
            <person name="Saif S."/>
            <person name="Birren B."/>
        </authorList>
    </citation>
    <scope>NUCLEOTIDE SEQUENCE [LARGE SCALE GENOMIC DNA]</scope>
    <source>
        <strain evidence="2 3">CBS 6039</strain>
    </source>
</reference>
<feature type="domain" description="Carbohydrate kinase PfkB" evidence="1">
    <location>
        <begin position="271"/>
        <end position="350"/>
    </location>
</feature>
<dbReference type="Gene3D" id="3.40.1190.20">
    <property type="match status" value="1"/>
</dbReference>
<keyword evidence="3" id="KW-1185">Reference proteome</keyword>
<dbReference type="PANTHER" id="PTHR47098:SF2">
    <property type="entry name" value="PROTEIN MAK32"/>
    <property type="match status" value="1"/>
</dbReference>
<dbReference type="InterPro" id="IPR011611">
    <property type="entry name" value="PfkB_dom"/>
</dbReference>